<evidence type="ECO:0000313" key="2">
    <source>
        <dbReference type="Proteomes" id="UP000326671"/>
    </source>
</evidence>
<proteinExistence type="predicted"/>
<dbReference type="InterPro" id="IPR025553">
    <property type="entry name" value="YppF"/>
</dbReference>
<evidence type="ECO:0008006" key="3">
    <source>
        <dbReference type="Google" id="ProtNLM"/>
    </source>
</evidence>
<gene>
    <name evidence="1" type="ORF">F4V44_17375</name>
</gene>
<sequence length="74" mass="8927">MLLENLINHFTQEKKRKPEHVNELLDFTQKGYINGELSIIEYKQLFSELNKQNAEKPHFYMIKSTPYEIYDFTS</sequence>
<comment type="caution">
    <text evidence="1">The sequence shown here is derived from an EMBL/GenBank/DDBJ whole genome shotgun (WGS) entry which is preliminary data.</text>
</comment>
<reference evidence="1 2" key="1">
    <citation type="submission" date="2019-09" db="EMBL/GenBank/DDBJ databases">
        <title>Whole genome sequences of isolates from the Mars Exploration Rovers.</title>
        <authorList>
            <person name="Seuylemezian A."/>
            <person name="Vaishampayan P."/>
        </authorList>
    </citation>
    <scope>NUCLEOTIDE SEQUENCE [LARGE SCALE GENOMIC DNA]</scope>
    <source>
        <strain evidence="1 2">MER_TA_151</strain>
    </source>
</reference>
<keyword evidence="2" id="KW-1185">Reference proteome</keyword>
<dbReference type="RefSeq" id="WP_150441272.1">
    <property type="nucleotide sequence ID" value="NZ_VYKL01000026.1"/>
</dbReference>
<dbReference type="AlphaFoldDB" id="A0A5J5HLW6"/>
<accession>A0A5J5HLW6</accession>
<name>A0A5J5HLW6_9BACI</name>
<dbReference type="OrthoDB" id="2680239at2"/>
<dbReference type="Proteomes" id="UP000326671">
    <property type="component" value="Unassembled WGS sequence"/>
</dbReference>
<dbReference type="EMBL" id="VYKL01000026">
    <property type="protein sequence ID" value="KAA9021745.1"/>
    <property type="molecule type" value="Genomic_DNA"/>
</dbReference>
<protein>
    <recommendedName>
        <fullName evidence="3">YppF-like protein</fullName>
    </recommendedName>
</protein>
<organism evidence="1 2">
    <name type="scientific">Niallia endozanthoxylica</name>
    <dbReference type="NCBI Taxonomy" id="2036016"/>
    <lineage>
        <taxon>Bacteria</taxon>
        <taxon>Bacillati</taxon>
        <taxon>Bacillota</taxon>
        <taxon>Bacilli</taxon>
        <taxon>Bacillales</taxon>
        <taxon>Bacillaceae</taxon>
        <taxon>Niallia</taxon>
    </lineage>
</organism>
<evidence type="ECO:0000313" key="1">
    <source>
        <dbReference type="EMBL" id="KAA9021745.1"/>
    </source>
</evidence>
<dbReference type="Pfam" id="PF14178">
    <property type="entry name" value="YppF"/>
    <property type="match status" value="1"/>
</dbReference>